<dbReference type="EMBL" id="SJOL01006915">
    <property type="protein sequence ID" value="TGZ64034.1"/>
    <property type="molecule type" value="Genomic_DNA"/>
</dbReference>
<evidence type="ECO:0000256" key="7">
    <source>
        <dbReference type="ARBA" id="ARBA00022837"/>
    </source>
</evidence>
<feature type="compositionally biased region" description="Polar residues" evidence="13">
    <location>
        <begin position="1457"/>
        <end position="1479"/>
    </location>
</feature>
<keyword evidence="6" id="KW-0677">Repeat</keyword>
<keyword evidence="11" id="KW-0325">Glycoprotein</keyword>
<feature type="compositionally biased region" description="Polar residues" evidence="13">
    <location>
        <begin position="1092"/>
        <end position="1101"/>
    </location>
</feature>
<name>A0A4V6RGX9_OPIFE</name>
<keyword evidence="2" id="KW-1003">Cell membrane</keyword>
<dbReference type="Proteomes" id="UP000308267">
    <property type="component" value="Unassembled WGS sequence"/>
</dbReference>
<evidence type="ECO:0000256" key="12">
    <source>
        <dbReference type="PROSITE-ProRule" id="PRU00043"/>
    </source>
</evidence>
<comment type="subcellular location">
    <subcellularLocation>
        <location evidence="1">Cell membrane</location>
        <topology evidence="1">Single-pass type I membrane protein</topology>
    </subcellularLocation>
</comment>
<dbReference type="GO" id="GO:0007156">
    <property type="term" value="P:homophilic cell adhesion via plasma membrane adhesion molecules"/>
    <property type="evidence" value="ECO:0007669"/>
    <property type="project" value="InterPro"/>
</dbReference>
<evidence type="ECO:0000256" key="11">
    <source>
        <dbReference type="ARBA" id="ARBA00023180"/>
    </source>
</evidence>
<feature type="region of interest" description="Disordered" evidence="13">
    <location>
        <begin position="1450"/>
        <end position="1496"/>
    </location>
</feature>
<keyword evidence="7 12" id="KW-0106">Calcium</keyword>
<evidence type="ECO:0000256" key="14">
    <source>
        <dbReference type="SAM" id="Phobius"/>
    </source>
</evidence>
<feature type="domain" description="Cadherin" evidence="15">
    <location>
        <begin position="900"/>
        <end position="1071"/>
    </location>
</feature>
<evidence type="ECO:0000256" key="8">
    <source>
        <dbReference type="ARBA" id="ARBA00022889"/>
    </source>
</evidence>
<evidence type="ECO:0000259" key="15">
    <source>
        <dbReference type="PROSITE" id="PS50268"/>
    </source>
</evidence>
<dbReference type="PRINTS" id="PR00205">
    <property type="entry name" value="CADHERIN"/>
</dbReference>
<keyword evidence="9 14" id="KW-1133">Transmembrane helix</keyword>
<feature type="compositionally biased region" description="Low complexity" evidence="13">
    <location>
        <begin position="981"/>
        <end position="990"/>
    </location>
</feature>
<feature type="domain" description="Cadherin" evidence="15">
    <location>
        <begin position="63"/>
        <end position="228"/>
    </location>
</feature>
<feature type="domain" description="Cadherin" evidence="15">
    <location>
        <begin position="519"/>
        <end position="650"/>
    </location>
</feature>
<evidence type="ECO:0000256" key="4">
    <source>
        <dbReference type="ARBA" id="ARBA00022723"/>
    </source>
</evidence>
<keyword evidence="4" id="KW-0479">Metal-binding</keyword>
<evidence type="ECO:0000256" key="9">
    <source>
        <dbReference type="ARBA" id="ARBA00022989"/>
    </source>
</evidence>
<dbReference type="Pfam" id="PF00028">
    <property type="entry name" value="Cadherin"/>
    <property type="match status" value="4"/>
</dbReference>
<evidence type="ECO:0000256" key="2">
    <source>
        <dbReference type="ARBA" id="ARBA00022475"/>
    </source>
</evidence>
<dbReference type="OrthoDB" id="6252479at2759"/>
<evidence type="ECO:0000256" key="10">
    <source>
        <dbReference type="ARBA" id="ARBA00023136"/>
    </source>
</evidence>
<evidence type="ECO:0000313" key="17">
    <source>
        <dbReference type="Proteomes" id="UP000308267"/>
    </source>
</evidence>
<feature type="domain" description="Cadherin" evidence="15">
    <location>
        <begin position="382"/>
        <end position="499"/>
    </location>
</feature>
<dbReference type="InterPro" id="IPR015919">
    <property type="entry name" value="Cadherin-like_sf"/>
</dbReference>
<dbReference type="InterPro" id="IPR020894">
    <property type="entry name" value="Cadherin_CS"/>
</dbReference>
<keyword evidence="3 14" id="KW-0812">Transmembrane</keyword>
<accession>A0A4V6RGX9</accession>
<dbReference type="SUPFAM" id="SSF49313">
    <property type="entry name" value="Cadherin-like"/>
    <property type="match status" value="6"/>
</dbReference>
<feature type="compositionally biased region" description="Basic and acidic residues" evidence="13">
    <location>
        <begin position="1079"/>
        <end position="1091"/>
    </location>
</feature>
<evidence type="ECO:0000256" key="3">
    <source>
        <dbReference type="ARBA" id="ARBA00022692"/>
    </source>
</evidence>
<feature type="domain" description="Cadherin" evidence="15">
    <location>
        <begin position="229"/>
        <end position="359"/>
    </location>
</feature>
<dbReference type="GO" id="GO:0005886">
    <property type="term" value="C:plasma membrane"/>
    <property type="evidence" value="ECO:0007669"/>
    <property type="project" value="UniProtKB-SubCell"/>
</dbReference>
<evidence type="ECO:0000256" key="6">
    <source>
        <dbReference type="ARBA" id="ARBA00022737"/>
    </source>
</evidence>
<feature type="domain" description="Cadherin" evidence="15">
    <location>
        <begin position="755"/>
        <end position="876"/>
    </location>
</feature>
<gene>
    <name evidence="16" type="ORF">CRM22_006574</name>
</gene>
<feature type="transmembrane region" description="Helical" evidence="14">
    <location>
        <begin position="1129"/>
        <end position="1153"/>
    </location>
</feature>
<proteinExistence type="predicted"/>
<dbReference type="PROSITE" id="PS00232">
    <property type="entry name" value="CADHERIN_1"/>
    <property type="match status" value="4"/>
</dbReference>
<dbReference type="FunFam" id="2.60.40.60:FF:000092">
    <property type="entry name" value="Protocadherin 8"/>
    <property type="match status" value="1"/>
</dbReference>
<keyword evidence="17" id="KW-1185">Reference proteome</keyword>
<feature type="region of interest" description="Disordered" evidence="13">
    <location>
        <begin position="1066"/>
        <end position="1110"/>
    </location>
</feature>
<sequence length="1524" mass="166771">MAATALEATLLQRLLWLDITFKSFSITLLLVLISLFYQTFGSIQESVTHHSADSTAPFASGFPIARVYVAVQEELSPGAIITELSTHPLVKNLITQSDGTQIHETFQYRLMNTFDSHLFRITGNSGQLTIATRLDREALCASQKAQFCCNNRAQIPSSLMSDESWKLIETVPKSQLCHLVAHISLQPNKPASRSESGAGQTGVAQINRLALVYLYIRLDDINDHAPQFASPTTTLNVAEDATVGSVLQYFRVTDPDAGANGLRDVKLSVAPLSGTSLSANSRPIEPMRGISTGVLANPFDVRLSRDGASLLLQAALDRESIPAYDLTLTALDGDPISPKSSQLNLRVLVTDANDNAPTWVRPLVNANKLQPENADVHIIDQSIPQFNVSISEDTQVGALVFWLQARDADVGDNARLTYAIDTGAPGGLTALNYFSVQSTTGEVRLRAQLDYDSASANSNGAEIEVPITVQDNPHIGRPLMARAVLFVRVLDVNDIHPIIVASPLSPVPLRRPFLMNAVPSQYTSFGVWENQPAGQPVASILVSDPDTGGGGKVSCSVQSDYFRLAGESIKPEFFETIQSQSISNYPFSDGELISGPITYQLISTQILDREHIPRHQVLLTCRDHDQSKPLVSTRRLDIEVLDENDNAPEFIASLIELTCPENSPPGQIIGVVNATDKDVGENARLRFWVNEASTSWISIHQQTGEVRVNTVFDREQETERRFTVFVSDSVGSTAHTASAEVCIRILDENDHSPQFVDLYFFSVSENSPPGTEIGQIKADDADSGENGKVYYSLRQPSKEFEINKNTGKVTVRSARSDVINLVKPDFTKSPFTLLDREQQDSYELAIVAEDGGDPPRRATTIIHIGVSDVNDHAPQFRYPIPHGPGSVLNVSCAQLSNQIIARVHANDSDSGQNGEIEYSIIRDISVNNRPKREPQPAIVKLRNNSDSGSQASSKRDVKLSNEPSQPNETKDRNPASPPPSSSSSRSVANRRQFHSSATPSTILRGPTTDNFEINSYNGQIFLIHPIEDCSRPADVRLLIQAKDRGSPPQSSTALLTIHIHPTDQSDMYPISAANGMDSNPHDRITPSDKVSDSNTWSSRQSGYERRFQRKSSVSNPESSLHFLSGSSHWSAIVGLVVAMVILVLLLCLMLIILRRRFILEDQKVTTGKDGGMGRNCEKPGEISPVVRTMDGSRAGLYYKGSQGGHSMHEMKTGSPPQRSLSPTTLTRLDDINCSSVTLELGPQAMLNTHYFCTMPPSTTHTTLNSGELGTVQREGRMQPGLRENPLGFSPPTQVIYRAANGDLYGYVEPQPQNNLTKGGHTYQTLQLNQRSKTLNPNTLIQPSHSTFRGNNDCFQRNILVENGPQVYNKTGHYTPLLGTANSSDMFKLLQASQPDLTEKRLATGSGSDDKLIQLVSDRAFSLTDLTPSKTDEMKSEDQAAENGAEALRSFKQRNRTKSSQTKCSQQKPSSTTKSISCVNPSGGAQPRMYNTHSPNKTIAKSVTVNIEPRRGSSPLETYNAASFV</sequence>
<evidence type="ECO:0000256" key="5">
    <source>
        <dbReference type="ARBA" id="ARBA00022729"/>
    </source>
</evidence>
<dbReference type="FunFam" id="2.60.40.60:FF:000123">
    <property type="entry name" value="Protocadherin beta 4"/>
    <property type="match status" value="1"/>
</dbReference>
<evidence type="ECO:0000256" key="13">
    <source>
        <dbReference type="SAM" id="MobiDB-lite"/>
    </source>
</evidence>
<feature type="transmembrane region" description="Helical" evidence="14">
    <location>
        <begin position="14"/>
        <end position="37"/>
    </location>
</feature>
<dbReference type="SMART" id="SM00112">
    <property type="entry name" value="CA"/>
    <property type="match status" value="7"/>
</dbReference>
<evidence type="ECO:0000256" key="1">
    <source>
        <dbReference type="ARBA" id="ARBA00004251"/>
    </source>
</evidence>
<feature type="region of interest" description="Disordered" evidence="13">
    <location>
        <begin position="927"/>
        <end position="1006"/>
    </location>
</feature>
<dbReference type="GO" id="GO:0005509">
    <property type="term" value="F:calcium ion binding"/>
    <property type="evidence" value="ECO:0007669"/>
    <property type="project" value="UniProtKB-UniRule"/>
</dbReference>
<dbReference type="CDD" id="cd11304">
    <property type="entry name" value="Cadherin_repeat"/>
    <property type="match status" value="7"/>
</dbReference>
<feature type="domain" description="Cadherin" evidence="15">
    <location>
        <begin position="651"/>
        <end position="755"/>
    </location>
</feature>
<feature type="compositionally biased region" description="Polar residues" evidence="13">
    <location>
        <begin position="994"/>
        <end position="1006"/>
    </location>
</feature>
<dbReference type="STRING" id="147828.A0A4V6RGX9"/>
<reference evidence="16 17" key="1">
    <citation type="journal article" date="2019" name="BMC Genomics">
        <title>New insights from Opisthorchis felineus genome: update on genomics of the epidemiologically important liver flukes.</title>
        <authorList>
            <person name="Ershov N.I."/>
            <person name="Mordvinov V.A."/>
            <person name="Prokhortchouk E.B."/>
            <person name="Pakharukova M.Y."/>
            <person name="Gunbin K.V."/>
            <person name="Ustyantsev K."/>
            <person name="Genaev M.A."/>
            <person name="Blinov A.G."/>
            <person name="Mazur A."/>
            <person name="Boulygina E."/>
            <person name="Tsygankova S."/>
            <person name="Khrameeva E."/>
            <person name="Chekanov N."/>
            <person name="Fan G."/>
            <person name="Xiao A."/>
            <person name="Zhang H."/>
            <person name="Xu X."/>
            <person name="Yang H."/>
            <person name="Solovyev V."/>
            <person name="Lee S.M."/>
            <person name="Liu X."/>
            <person name="Afonnikov D.A."/>
            <person name="Skryabin K.G."/>
        </authorList>
    </citation>
    <scope>NUCLEOTIDE SEQUENCE [LARGE SCALE GENOMIC DNA]</scope>
    <source>
        <strain evidence="16">AK-0245</strain>
        <tissue evidence="16">Whole organism</tissue>
    </source>
</reference>
<dbReference type="InterPro" id="IPR002126">
    <property type="entry name" value="Cadherin-like_dom"/>
</dbReference>
<keyword evidence="10 14" id="KW-0472">Membrane</keyword>
<dbReference type="InterPro" id="IPR050174">
    <property type="entry name" value="Protocadherin/Cadherin-CA"/>
</dbReference>
<dbReference type="PANTHER" id="PTHR24028:SF146">
    <property type="entry name" value="CADHERIN 96CB, ISOFORM D-RELATED"/>
    <property type="match status" value="1"/>
</dbReference>
<comment type="caution">
    <text evidence="16">The sequence shown here is derived from an EMBL/GenBank/DDBJ whole genome shotgun (WGS) entry which is preliminary data.</text>
</comment>
<feature type="compositionally biased region" description="Polar residues" evidence="13">
    <location>
        <begin position="942"/>
        <end position="952"/>
    </location>
</feature>
<dbReference type="PROSITE" id="PS50268">
    <property type="entry name" value="CADHERIN_2"/>
    <property type="match status" value="7"/>
</dbReference>
<organism evidence="16 17">
    <name type="scientific">Opisthorchis felineus</name>
    <dbReference type="NCBI Taxonomy" id="147828"/>
    <lineage>
        <taxon>Eukaryota</taxon>
        <taxon>Metazoa</taxon>
        <taxon>Spiralia</taxon>
        <taxon>Lophotrochozoa</taxon>
        <taxon>Platyhelminthes</taxon>
        <taxon>Trematoda</taxon>
        <taxon>Digenea</taxon>
        <taxon>Opisthorchiida</taxon>
        <taxon>Opisthorchiata</taxon>
        <taxon>Opisthorchiidae</taxon>
        <taxon>Opisthorchis</taxon>
    </lineage>
</organism>
<evidence type="ECO:0000313" key="16">
    <source>
        <dbReference type="EMBL" id="TGZ64034.1"/>
    </source>
</evidence>
<dbReference type="PANTHER" id="PTHR24028">
    <property type="entry name" value="CADHERIN-87A"/>
    <property type="match status" value="1"/>
</dbReference>
<keyword evidence="5" id="KW-0732">Signal</keyword>
<protein>
    <recommendedName>
        <fullName evidence="15">Cadherin domain-containing protein</fullName>
    </recommendedName>
</protein>
<dbReference type="Gene3D" id="2.60.40.60">
    <property type="entry name" value="Cadherins"/>
    <property type="match status" value="8"/>
</dbReference>
<keyword evidence="8" id="KW-0130">Cell adhesion</keyword>